<keyword evidence="6 7" id="KW-0472">Membrane</keyword>
<evidence type="ECO:0000256" key="3">
    <source>
        <dbReference type="ARBA" id="ARBA00022475"/>
    </source>
</evidence>
<evidence type="ECO:0000256" key="4">
    <source>
        <dbReference type="ARBA" id="ARBA00022692"/>
    </source>
</evidence>
<feature type="transmembrane region" description="Helical" evidence="7">
    <location>
        <begin position="27"/>
        <end position="51"/>
    </location>
</feature>
<comment type="caution">
    <text evidence="9">The sequence shown here is derived from an EMBL/GenBank/DDBJ whole genome shotgun (WGS) entry which is preliminary data.</text>
</comment>
<dbReference type="PANTHER" id="PTHR43227:SF3">
    <property type="entry name" value="BINDING-PROTEIN-DEPENDENT TRANSPORT SYSTEMS INNER MEMBRANE COMPONENT"/>
    <property type="match status" value="1"/>
</dbReference>
<dbReference type="AlphaFoldDB" id="A0A329MT13"/>
<dbReference type="InterPro" id="IPR035906">
    <property type="entry name" value="MetI-like_sf"/>
</dbReference>
<keyword evidence="5 7" id="KW-1133">Transmembrane helix</keyword>
<dbReference type="GO" id="GO:0055085">
    <property type="term" value="P:transmembrane transport"/>
    <property type="evidence" value="ECO:0007669"/>
    <property type="project" value="InterPro"/>
</dbReference>
<dbReference type="Gene3D" id="1.10.3720.10">
    <property type="entry name" value="MetI-like"/>
    <property type="match status" value="1"/>
</dbReference>
<sequence>MDAGSVMTKEDHARHRRIQSFKDALRGYLFLLPWMIGIVMFVAYPLIYSFFISFHKVGVKNDGSGLKYDFVGMANYKHAFVVDNIFPVEMILFMREMVLTVPITVIFALLISVMLNQKFKGRMLFRAVFFLPVIFASGQVLLELFKQGQGSLPLVERYNLADVIYDVLPLTAAGTVMDLLGKFVIILWFSGVQIILFLAAFQTISRSTYEAAQIDGATPWESFWKITFPAISPFIILNLIYTLVEQSSNPFNPILSHILKNTTDANTGYGYASALGWIYFAFIMLPIIALVLIARRQSKRTEVTI</sequence>
<dbReference type="Proteomes" id="UP000250369">
    <property type="component" value="Unassembled WGS sequence"/>
</dbReference>
<dbReference type="EMBL" id="QMFB01000006">
    <property type="protein sequence ID" value="RAV21107.1"/>
    <property type="molecule type" value="Genomic_DNA"/>
</dbReference>
<proteinExistence type="predicted"/>
<feature type="transmembrane region" description="Helical" evidence="7">
    <location>
        <begin position="269"/>
        <end position="293"/>
    </location>
</feature>
<dbReference type="InterPro" id="IPR000515">
    <property type="entry name" value="MetI-like"/>
</dbReference>
<gene>
    <name evidence="9" type="ORF">DQG23_13060</name>
</gene>
<keyword evidence="10" id="KW-1185">Reference proteome</keyword>
<name>A0A329MT13_9BACL</name>
<evidence type="ECO:0000313" key="10">
    <source>
        <dbReference type="Proteomes" id="UP000250369"/>
    </source>
</evidence>
<accession>A0A329MT13</accession>
<dbReference type="PANTHER" id="PTHR43227">
    <property type="entry name" value="BLL4140 PROTEIN"/>
    <property type="match status" value="1"/>
</dbReference>
<organism evidence="9 10">
    <name type="scientific">Paenibacillus contaminans</name>
    <dbReference type="NCBI Taxonomy" id="450362"/>
    <lineage>
        <taxon>Bacteria</taxon>
        <taxon>Bacillati</taxon>
        <taxon>Bacillota</taxon>
        <taxon>Bacilli</taxon>
        <taxon>Bacillales</taxon>
        <taxon>Paenibacillaceae</taxon>
        <taxon>Paenibacillus</taxon>
    </lineage>
</organism>
<reference evidence="9 10" key="1">
    <citation type="journal article" date="2009" name="Int. J. Syst. Evol. Microbiol.">
        <title>Paenibacillus contaminans sp. nov., isolated from a contaminated laboratory plate.</title>
        <authorList>
            <person name="Chou J.H."/>
            <person name="Lee J.H."/>
            <person name="Lin M.C."/>
            <person name="Chang P.S."/>
            <person name="Arun A.B."/>
            <person name="Young C.C."/>
            <person name="Chen W.M."/>
        </authorList>
    </citation>
    <scope>NUCLEOTIDE SEQUENCE [LARGE SCALE GENOMIC DNA]</scope>
    <source>
        <strain evidence="9 10">CKOBP-6</strain>
    </source>
</reference>
<evidence type="ECO:0000256" key="7">
    <source>
        <dbReference type="SAM" id="Phobius"/>
    </source>
</evidence>
<dbReference type="GO" id="GO:0005886">
    <property type="term" value="C:plasma membrane"/>
    <property type="evidence" value="ECO:0007669"/>
    <property type="project" value="UniProtKB-SubCell"/>
</dbReference>
<dbReference type="InterPro" id="IPR050809">
    <property type="entry name" value="UgpAE/MalFG_permease"/>
</dbReference>
<feature type="transmembrane region" description="Helical" evidence="7">
    <location>
        <begin position="222"/>
        <end position="244"/>
    </location>
</feature>
<keyword evidence="4 7" id="KW-0812">Transmembrane</keyword>
<evidence type="ECO:0000256" key="2">
    <source>
        <dbReference type="ARBA" id="ARBA00022448"/>
    </source>
</evidence>
<evidence type="ECO:0000256" key="6">
    <source>
        <dbReference type="ARBA" id="ARBA00023136"/>
    </source>
</evidence>
<feature type="transmembrane region" description="Helical" evidence="7">
    <location>
        <begin position="97"/>
        <end position="116"/>
    </location>
</feature>
<dbReference type="SUPFAM" id="SSF161098">
    <property type="entry name" value="MetI-like"/>
    <property type="match status" value="1"/>
</dbReference>
<dbReference type="CDD" id="cd06261">
    <property type="entry name" value="TM_PBP2"/>
    <property type="match status" value="1"/>
</dbReference>
<evidence type="ECO:0000259" key="8">
    <source>
        <dbReference type="PROSITE" id="PS50928"/>
    </source>
</evidence>
<protein>
    <submittedName>
        <fullName evidence="9">Sugar ABC transporter permease</fullName>
    </submittedName>
</protein>
<feature type="transmembrane region" description="Helical" evidence="7">
    <location>
        <begin position="179"/>
        <end position="201"/>
    </location>
</feature>
<feature type="domain" description="ABC transmembrane type-1" evidence="8">
    <location>
        <begin position="86"/>
        <end position="296"/>
    </location>
</feature>
<dbReference type="OrthoDB" id="9788108at2"/>
<keyword evidence="2" id="KW-0813">Transport</keyword>
<evidence type="ECO:0000256" key="1">
    <source>
        <dbReference type="ARBA" id="ARBA00004651"/>
    </source>
</evidence>
<evidence type="ECO:0000256" key="5">
    <source>
        <dbReference type="ARBA" id="ARBA00022989"/>
    </source>
</evidence>
<evidence type="ECO:0000313" key="9">
    <source>
        <dbReference type="EMBL" id="RAV21107.1"/>
    </source>
</evidence>
<feature type="transmembrane region" description="Helical" evidence="7">
    <location>
        <begin position="123"/>
        <end position="142"/>
    </location>
</feature>
<dbReference type="PROSITE" id="PS50928">
    <property type="entry name" value="ABC_TM1"/>
    <property type="match status" value="1"/>
</dbReference>
<comment type="subcellular location">
    <subcellularLocation>
        <location evidence="1">Cell membrane</location>
        <topology evidence="1">Multi-pass membrane protein</topology>
    </subcellularLocation>
</comment>
<keyword evidence="3" id="KW-1003">Cell membrane</keyword>